<proteinExistence type="predicted"/>
<accession>A0A4Y8ASK5</accession>
<dbReference type="PROSITE" id="PS51257">
    <property type="entry name" value="PROKAR_LIPOPROTEIN"/>
    <property type="match status" value="1"/>
</dbReference>
<protein>
    <recommendedName>
        <fullName evidence="4">Lipoprotein</fullName>
    </recommendedName>
</protein>
<evidence type="ECO:0008006" key="4">
    <source>
        <dbReference type="Google" id="ProtNLM"/>
    </source>
</evidence>
<reference evidence="2 3" key="1">
    <citation type="journal article" date="2011" name="J. Microbiol.">
        <title>Gramella jeungdoensis sp. nov., isolated from a solar saltern in Korea.</title>
        <authorList>
            <person name="Joung Y."/>
            <person name="Kim H."/>
            <person name="Jang T."/>
            <person name="Ahn T.S."/>
            <person name="Joh K."/>
        </authorList>
    </citation>
    <scope>NUCLEOTIDE SEQUENCE [LARGE SCALE GENOMIC DNA]</scope>
    <source>
        <strain evidence="2 3">KCTC 23123</strain>
    </source>
</reference>
<comment type="caution">
    <text evidence="2">The sequence shown here is derived from an EMBL/GenBank/DDBJ whole genome shotgun (WGS) entry which is preliminary data.</text>
</comment>
<keyword evidence="3" id="KW-1185">Reference proteome</keyword>
<dbReference type="RefSeq" id="WP_134247211.1">
    <property type="nucleotide sequence ID" value="NZ_SNQI01000002.1"/>
</dbReference>
<dbReference type="AlphaFoldDB" id="A0A4Y8ASK5"/>
<gene>
    <name evidence="2" type="ORF">E2488_04745</name>
</gene>
<evidence type="ECO:0000256" key="1">
    <source>
        <dbReference type="SAM" id="Phobius"/>
    </source>
</evidence>
<evidence type="ECO:0000313" key="3">
    <source>
        <dbReference type="Proteomes" id="UP000298517"/>
    </source>
</evidence>
<evidence type="ECO:0000313" key="2">
    <source>
        <dbReference type="EMBL" id="TEW74838.1"/>
    </source>
</evidence>
<dbReference type="OrthoDB" id="1453201at2"/>
<keyword evidence="1" id="KW-1133">Transmembrane helix</keyword>
<keyword evidence="1" id="KW-0472">Membrane</keyword>
<dbReference type="EMBL" id="SNQI01000002">
    <property type="protein sequence ID" value="TEW74838.1"/>
    <property type="molecule type" value="Genomic_DNA"/>
</dbReference>
<feature type="transmembrane region" description="Helical" evidence="1">
    <location>
        <begin position="101"/>
        <end position="121"/>
    </location>
</feature>
<organism evidence="2 3">
    <name type="scientific">Gramella jeungdoensis</name>
    <dbReference type="NCBI Taxonomy" id="708091"/>
    <lineage>
        <taxon>Bacteria</taxon>
        <taxon>Pseudomonadati</taxon>
        <taxon>Bacteroidota</taxon>
        <taxon>Flavobacteriia</taxon>
        <taxon>Flavobacteriales</taxon>
        <taxon>Flavobacteriaceae</taxon>
        <taxon>Christiangramia</taxon>
    </lineage>
</organism>
<keyword evidence="1" id="KW-0812">Transmembrane</keyword>
<name>A0A4Y8ASK5_9FLAO</name>
<sequence>MNNLTHKLVHNFFILLLCSSLIISCKVFHDPISLNEAANNTEKGYYKVTMHNGDEYIYERIELNSDNNYIGFLMKNKKPTETILKNEEIKSIQKQNKKSSGFSNILGFGVGIGSILLGIYMF</sequence>
<dbReference type="Proteomes" id="UP000298517">
    <property type="component" value="Unassembled WGS sequence"/>
</dbReference>